<reference evidence="2" key="2">
    <citation type="journal article" date="2020" name="Nat. Commun.">
        <title>Large-scale genome sequencing of mycorrhizal fungi provides insights into the early evolution of symbiotic traits.</title>
        <authorList>
            <person name="Miyauchi S."/>
            <person name="Kiss E."/>
            <person name="Kuo A."/>
            <person name="Drula E."/>
            <person name="Kohler A."/>
            <person name="Sanchez-Garcia M."/>
            <person name="Morin E."/>
            <person name="Andreopoulos B."/>
            <person name="Barry K.W."/>
            <person name="Bonito G."/>
            <person name="Buee M."/>
            <person name="Carver A."/>
            <person name="Chen C."/>
            <person name="Cichocki N."/>
            <person name="Clum A."/>
            <person name="Culley D."/>
            <person name="Crous P.W."/>
            <person name="Fauchery L."/>
            <person name="Girlanda M."/>
            <person name="Hayes R.D."/>
            <person name="Keri Z."/>
            <person name="LaButti K."/>
            <person name="Lipzen A."/>
            <person name="Lombard V."/>
            <person name="Magnuson J."/>
            <person name="Maillard F."/>
            <person name="Murat C."/>
            <person name="Nolan M."/>
            <person name="Ohm R.A."/>
            <person name="Pangilinan J."/>
            <person name="Pereira M.F."/>
            <person name="Perotto S."/>
            <person name="Peter M."/>
            <person name="Pfister S."/>
            <person name="Riley R."/>
            <person name="Sitrit Y."/>
            <person name="Stielow J.B."/>
            <person name="Szollosi G."/>
            <person name="Zifcakova L."/>
            <person name="Stursova M."/>
            <person name="Spatafora J.W."/>
            <person name="Tedersoo L."/>
            <person name="Vaario L.M."/>
            <person name="Yamada A."/>
            <person name="Yan M."/>
            <person name="Wang P."/>
            <person name="Xu J."/>
            <person name="Bruns T."/>
            <person name="Baldrian P."/>
            <person name="Vilgalys R."/>
            <person name="Dunand C."/>
            <person name="Henrissat B."/>
            <person name="Grigoriev I.V."/>
            <person name="Hibbett D."/>
            <person name="Nagy L.G."/>
            <person name="Martin F.M."/>
        </authorList>
    </citation>
    <scope>NUCLEOTIDE SEQUENCE</scope>
    <source>
        <strain evidence="2">BED1</strain>
    </source>
</reference>
<protein>
    <recommendedName>
        <fullName evidence="1">DUF6589 domain-containing protein</fullName>
    </recommendedName>
</protein>
<keyword evidence="3" id="KW-1185">Reference proteome</keyword>
<feature type="non-terminal residue" evidence="2">
    <location>
        <position position="173"/>
    </location>
</feature>
<dbReference type="InterPro" id="IPR046496">
    <property type="entry name" value="DUF6589"/>
</dbReference>
<reference evidence="2" key="1">
    <citation type="submission" date="2019-10" db="EMBL/GenBank/DDBJ databases">
        <authorList>
            <consortium name="DOE Joint Genome Institute"/>
            <person name="Kuo A."/>
            <person name="Miyauchi S."/>
            <person name="Kiss E."/>
            <person name="Drula E."/>
            <person name="Kohler A."/>
            <person name="Sanchez-Garcia M."/>
            <person name="Andreopoulos B."/>
            <person name="Barry K.W."/>
            <person name="Bonito G."/>
            <person name="Buee M."/>
            <person name="Carver A."/>
            <person name="Chen C."/>
            <person name="Cichocki N."/>
            <person name="Clum A."/>
            <person name="Culley D."/>
            <person name="Crous P.W."/>
            <person name="Fauchery L."/>
            <person name="Girlanda M."/>
            <person name="Hayes R."/>
            <person name="Keri Z."/>
            <person name="LaButti K."/>
            <person name="Lipzen A."/>
            <person name="Lombard V."/>
            <person name="Magnuson J."/>
            <person name="Maillard F."/>
            <person name="Morin E."/>
            <person name="Murat C."/>
            <person name="Nolan M."/>
            <person name="Ohm R."/>
            <person name="Pangilinan J."/>
            <person name="Pereira M."/>
            <person name="Perotto S."/>
            <person name="Peter M."/>
            <person name="Riley R."/>
            <person name="Sitrit Y."/>
            <person name="Stielow B."/>
            <person name="Szollosi G."/>
            <person name="Zifcakova L."/>
            <person name="Stursova M."/>
            <person name="Spatafora J.W."/>
            <person name="Tedersoo L."/>
            <person name="Vaario L.-M."/>
            <person name="Yamada A."/>
            <person name="Yan M."/>
            <person name="Wang P."/>
            <person name="Xu J."/>
            <person name="Bruns T."/>
            <person name="Baldrian P."/>
            <person name="Vilgalys R."/>
            <person name="Henrissat B."/>
            <person name="Grigoriev I.V."/>
            <person name="Hibbett D."/>
            <person name="Nagy L.G."/>
            <person name="Martin F.M."/>
        </authorList>
    </citation>
    <scope>NUCLEOTIDE SEQUENCE</scope>
    <source>
        <strain evidence="2">BED1</strain>
    </source>
</reference>
<evidence type="ECO:0000313" key="2">
    <source>
        <dbReference type="EMBL" id="KAF8452792.1"/>
    </source>
</evidence>
<evidence type="ECO:0000313" key="3">
    <source>
        <dbReference type="Proteomes" id="UP001194468"/>
    </source>
</evidence>
<dbReference type="EMBL" id="WHUW01000001">
    <property type="protein sequence ID" value="KAF8452792.1"/>
    <property type="molecule type" value="Genomic_DNA"/>
</dbReference>
<gene>
    <name evidence="2" type="ORF">L210DRAFT_3384150</name>
</gene>
<comment type="caution">
    <text evidence="2">The sequence shown here is derived from an EMBL/GenBank/DDBJ whole genome shotgun (WGS) entry which is preliminary data.</text>
</comment>
<proteinExistence type="predicted"/>
<dbReference type="AlphaFoldDB" id="A0AAD4C9H6"/>
<sequence>DIMRDNMLVNLTGIEGHCMPIDLNIEHLIRFLKRFFAAKGVYATWDHLGDISAAVDLLQTVRKQVGHGLGIAYQGIGHTTPNALPAINKVAYKVSELELHIFKPNRLESDVVKPVVDTLAIGAQKLKTSTLATFNRKVRAMMAGEVFEGEEDEIPQASFDLSSSESESTMMFT</sequence>
<organism evidence="2 3">
    <name type="scientific">Boletus edulis BED1</name>
    <dbReference type="NCBI Taxonomy" id="1328754"/>
    <lineage>
        <taxon>Eukaryota</taxon>
        <taxon>Fungi</taxon>
        <taxon>Dikarya</taxon>
        <taxon>Basidiomycota</taxon>
        <taxon>Agaricomycotina</taxon>
        <taxon>Agaricomycetes</taxon>
        <taxon>Agaricomycetidae</taxon>
        <taxon>Boletales</taxon>
        <taxon>Boletineae</taxon>
        <taxon>Boletaceae</taxon>
        <taxon>Boletoideae</taxon>
        <taxon>Boletus</taxon>
    </lineage>
</organism>
<accession>A0AAD4C9H6</accession>
<dbReference type="Pfam" id="PF20231">
    <property type="entry name" value="DUF6589"/>
    <property type="match status" value="1"/>
</dbReference>
<name>A0AAD4C9H6_BOLED</name>
<dbReference type="Proteomes" id="UP001194468">
    <property type="component" value="Unassembled WGS sequence"/>
</dbReference>
<feature type="domain" description="DUF6589" evidence="1">
    <location>
        <begin position="1"/>
        <end position="78"/>
    </location>
</feature>
<evidence type="ECO:0000259" key="1">
    <source>
        <dbReference type="Pfam" id="PF20231"/>
    </source>
</evidence>